<keyword evidence="1" id="KW-0012">Acyltransferase</keyword>
<evidence type="ECO:0000313" key="2">
    <source>
        <dbReference type="Proteomes" id="UP000452235"/>
    </source>
</evidence>
<dbReference type="InterPro" id="IPR016181">
    <property type="entry name" value="Acyl_CoA_acyltransferase"/>
</dbReference>
<dbReference type="InterPro" id="IPR051531">
    <property type="entry name" value="N-acetyltransferase"/>
</dbReference>
<dbReference type="AlphaFoldDB" id="A0A5M3ZIA9"/>
<organism evidence="1 2">
    <name type="scientific">Aspergillus terreus</name>
    <dbReference type="NCBI Taxonomy" id="33178"/>
    <lineage>
        <taxon>Eukaryota</taxon>
        <taxon>Fungi</taxon>
        <taxon>Dikarya</taxon>
        <taxon>Ascomycota</taxon>
        <taxon>Pezizomycotina</taxon>
        <taxon>Eurotiomycetes</taxon>
        <taxon>Eurotiomycetidae</taxon>
        <taxon>Eurotiales</taxon>
        <taxon>Aspergillaceae</taxon>
        <taxon>Aspergillus</taxon>
        <taxon>Aspergillus subgen. Circumdati</taxon>
    </lineage>
</organism>
<dbReference type="EMBL" id="BLJY01000004">
    <property type="protein sequence ID" value="GFF14957.1"/>
    <property type="molecule type" value="Genomic_DNA"/>
</dbReference>
<accession>A0A5M3ZIA9</accession>
<dbReference type="VEuPathDB" id="FungiDB:ATEG_09417"/>
<evidence type="ECO:0000313" key="1">
    <source>
        <dbReference type="EMBL" id="GFF14957.1"/>
    </source>
</evidence>
<dbReference type="PANTHER" id="PTHR43792:SF1">
    <property type="entry name" value="N-ACETYLTRANSFERASE DOMAIN-CONTAINING PROTEIN"/>
    <property type="match status" value="1"/>
</dbReference>
<dbReference type="Gene3D" id="3.40.630.30">
    <property type="match status" value="1"/>
</dbReference>
<keyword evidence="2" id="KW-1185">Reference proteome</keyword>
<dbReference type="PROSITE" id="PS51186">
    <property type="entry name" value="GNAT"/>
    <property type="match status" value="1"/>
</dbReference>
<comment type="caution">
    <text evidence="1">The sequence shown here is derived from an EMBL/GenBank/DDBJ whole genome shotgun (WGS) entry which is preliminary data.</text>
</comment>
<dbReference type="Proteomes" id="UP000452235">
    <property type="component" value="Unassembled WGS sequence"/>
</dbReference>
<proteinExistence type="predicted"/>
<keyword evidence="1" id="KW-0808">Transferase</keyword>
<dbReference type="GO" id="GO:0016747">
    <property type="term" value="F:acyltransferase activity, transferring groups other than amino-acyl groups"/>
    <property type="evidence" value="ECO:0007669"/>
    <property type="project" value="InterPro"/>
</dbReference>
<gene>
    <name evidence="1" type="ORF">ATEIFO6365_0004007600</name>
</gene>
<dbReference type="PANTHER" id="PTHR43792">
    <property type="entry name" value="GNAT FAMILY, PUTATIVE (AFU_ORTHOLOGUE AFUA_3G00765)-RELATED-RELATED"/>
    <property type="match status" value="1"/>
</dbReference>
<dbReference type="OrthoDB" id="4072826at2759"/>
<dbReference type="SUPFAM" id="SSF55729">
    <property type="entry name" value="Acyl-CoA N-acyltransferases (Nat)"/>
    <property type="match status" value="1"/>
</dbReference>
<dbReference type="InterPro" id="IPR000182">
    <property type="entry name" value="GNAT_dom"/>
</dbReference>
<sequence>MDPSDPKKDFITVKSTLPTLPLPPNSERAILTTDRLLIRPLEPTDLDALHVLRTQPDVMRWSSTGRIDQSLDETQQKLAPFLAPNDAATFNCAICTRPSGDMIGLGGVHLYPGAHGWPELGYMLRREFWGRGFASEFVRAWLDAWAALPRDERVVRVHRATVPEAADADGDGEGAVRERLVAVVEASNVASQNVLLKAGFSRQGEYTEVDHADPSRVVRLVAFCYFPSR</sequence>
<protein>
    <submittedName>
        <fullName evidence="1">Acyl-CoA N-acyltransferase</fullName>
    </submittedName>
</protein>
<name>A0A5M3ZIA9_ASPTE</name>
<dbReference type="Pfam" id="PF13302">
    <property type="entry name" value="Acetyltransf_3"/>
    <property type="match status" value="1"/>
</dbReference>
<reference evidence="1 2" key="1">
    <citation type="submission" date="2020-01" db="EMBL/GenBank/DDBJ databases">
        <title>Aspergillus terreus IFO 6365 whole genome shotgun sequence.</title>
        <authorList>
            <person name="Kanamasa S."/>
            <person name="Takahashi H."/>
        </authorList>
    </citation>
    <scope>NUCLEOTIDE SEQUENCE [LARGE SCALE GENOMIC DNA]</scope>
    <source>
        <strain evidence="1 2">IFO 6365</strain>
    </source>
</reference>